<dbReference type="Pfam" id="PF06722">
    <property type="entry name" value="EryCIII-like_C"/>
    <property type="match status" value="1"/>
</dbReference>
<dbReference type="InterPro" id="IPR048284">
    <property type="entry name" value="EryCIII-like_N"/>
</dbReference>
<reference evidence="8" key="4">
    <citation type="submission" date="2022-04" db="EMBL/GenBank/DDBJ databases">
        <authorList>
            <person name="Komine T."/>
            <person name="Fukano H."/>
            <person name="Wada S."/>
        </authorList>
    </citation>
    <scope>NUCLEOTIDE SEQUENCE</scope>
    <source>
        <strain evidence="8">NJB18185</strain>
    </source>
</reference>
<feature type="region of interest" description="Disordered" evidence="4">
    <location>
        <begin position="186"/>
        <end position="208"/>
    </location>
</feature>
<reference evidence="9" key="2">
    <citation type="submission" date="2018-04" db="EMBL/GenBank/DDBJ databases">
        <title>Draft genome sequence of Mycobacterium montefiorense isolated from Japanese black salamander.</title>
        <authorList>
            <person name="Fukano H."/>
            <person name="Yoshida M."/>
            <person name="Shimizu A."/>
            <person name="Iwao H."/>
            <person name="Kurata O."/>
            <person name="Katayama Y."/>
            <person name="Omatsu T."/>
            <person name="Mizutani T."/>
            <person name="Wada S."/>
            <person name="Hoshino Y."/>
        </authorList>
    </citation>
    <scope>NUCLEOTIDE SEQUENCE [LARGE SCALE GENOMIC DNA]</scope>
    <source>
        <strain evidence="9">BS</strain>
    </source>
</reference>
<evidence type="ECO:0000259" key="6">
    <source>
        <dbReference type="Pfam" id="PF21036"/>
    </source>
</evidence>
<organism evidence="8 10">
    <name type="scientific">Mycobacterium montefiorense</name>
    <dbReference type="NCBI Taxonomy" id="154654"/>
    <lineage>
        <taxon>Bacteria</taxon>
        <taxon>Bacillati</taxon>
        <taxon>Actinomycetota</taxon>
        <taxon>Actinomycetes</taxon>
        <taxon>Mycobacteriales</taxon>
        <taxon>Mycobacteriaceae</taxon>
        <taxon>Mycobacterium</taxon>
        <taxon>Mycobacterium simiae complex</taxon>
    </lineage>
</organism>
<comment type="caution">
    <text evidence="8">The sequence shown here is derived from an EMBL/GenBank/DDBJ whole genome shotgun (WGS) entry which is preliminary data.</text>
</comment>
<name>A0AA37PP85_9MYCO</name>
<evidence type="ECO:0000256" key="3">
    <source>
        <dbReference type="ARBA" id="ARBA00022679"/>
    </source>
</evidence>
<evidence type="ECO:0000313" key="10">
    <source>
        <dbReference type="Proteomes" id="UP001139505"/>
    </source>
</evidence>
<dbReference type="PANTHER" id="PTHR48050">
    <property type="entry name" value="STEROL 3-BETA-GLUCOSYLTRANSFERASE"/>
    <property type="match status" value="1"/>
</dbReference>
<feature type="domain" description="Erythromycin biosynthesis protein CIII-like C-terminal" evidence="5">
    <location>
        <begin position="261"/>
        <end position="370"/>
    </location>
</feature>
<evidence type="ECO:0000256" key="4">
    <source>
        <dbReference type="SAM" id="MobiDB-lite"/>
    </source>
</evidence>
<evidence type="ECO:0000256" key="1">
    <source>
        <dbReference type="ARBA" id="ARBA00006962"/>
    </source>
</evidence>
<dbReference type="InterPro" id="IPR010610">
    <property type="entry name" value="EryCIII-like_C"/>
</dbReference>
<keyword evidence="9" id="KW-1185">Reference proteome</keyword>
<accession>A0AA37PP85</accession>
<dbReference type="EMBL" id="BFCH01000048">
    <property type="protein sequence ID" value="GBG40801.1"/>
    <property type="molecule type" value="Genomic_DNA"/>
</dbReference>
<dbReference type="SUPFAM" id="SSF53756">
    <property type="entry name" value="UDP-Glycosyltransferase/glycogen phosphorylase"/>
    <property type="match status" value="1"/>
</dbReference>
<proteinExistence type="inferred from homology"/>
<keyword evidence="3 8" id="KW-0808">Transferase</keyword>
<dbReference type="GO" id="GO:0008194">
    <property type="term" value="F:UDP-glycosyltransferase activity"/>
    <property type="evidence" value="ECO:0007669"/>
    <property type="project" value="InterPro"/>
</dbReference>
<feature type="domain" description="Erythromycin biosynthesis protein CIII-like N-terminal" evidence="6">
    <location>
        <begin position="23"/>
        <end position="143"/>
    </location>
</feature>
<dbReference type="Proteomes" id="UP001139505">
    <property type="component" value="Unassembled WGS sequence"/>
</dbReference>
<dbReference type="RefSeq" id="WP_108926333.1">
    <property type="nucleotide sequence ID" value="NZ_BFCH01000048.1"/>
</dbReference>
<reference evidence="8" key="3">
    <citation type="journal article" date="2022" name="Microbiol. Resour. Announc.">
        <title>Draft Genome Sequences of Eight Mycobacterium montefiorense Strains Isolated from Salamanders in Captivity.</title>
        <authorList>
            <person name="Komine T."/>
            <person name="Ihara H."/>
            <person name="Fukano H."/>
            <person name="Hoshino Y."/>
            <person name="Kurata O."/>
            <person name="Wada S."/>
        </authorList>
    </citation>
    <scope>NUCLEOTIDE SEQUENCE</scope>
    <source>
        <strain evidence="8">NJB18185</strain>
    </source>
</reference>
<dbReference type="PANTHER" id="PTHR48050:SF13">
    <property type="entry name" value="STEROL 3-BETA-GLUCOSYLTRANSFERASE UGT80A2"/>
    <property type="match status" value="1"/>
</dbReference>
<dbReference type="Proteomes" id="UP000245060">
    <property type="component" value="Unassembled WGS sequence"/>
</dbReference>
<comment type="similarity">
    <text evidence="1">Belongs to the glycosyltransferase 28 family.</text>
</comment>
<gene>
    <name evidence="7" type="ORF">MmonteBS_51730</name>
    <name evidence="8" type="ORF">NJB18185_33620</name>
</gene>
<evidence type="ECO:0000259" key="5">
    <source>
        <dbReference type="Pfam" id="PF06722"/>
    </source>
</evidence>
<dbReference type="AlphaFoldDB" id="A0AA37PP85"/>
<evidence type="ECO:0000256" key="2">
    <source>
        <dbReference type="ARBA" id="ARBA00022676"/>
    </source>
</evidence>
<dbReference type="InterPro" id="IPR050426">
    <property type="entry name" value="Glycosyltransferase_28"/>
</dbReference>
<dbReference type="Gene3D" id="3.40.50.2000">
    <property type="entry name" value="Glycogen Phosphorylase B"/>
    <property type="match status" value="2"/>
</dbReference>
<evidence type="ECO:0000313" key="8">
    <source>
        <dbReference type="EMBL" id="GKU73591.1"/>
    </source>
</evidence>
<dbReference type="InterPro" id="IPR002213">
    <property type="entry name" value="UDP_glucos_trans"/>
</dbReference>
<dbReference type="GO" id="GO:0017000">
    <property type="term" value="P:antibiotic biosynthetic process"/>
    <property type="evidence" value="ECO:0007669"/>
    <property type="project" value="UniProtKB-ARBA"/>
</dbReference>
<evidence type="ECO:0000313" key="9">
    <source>
        <dbReference type="Proteomes" id="UP000245060"/>
    </source>
</evidence>
<sequence length="373" mass="39845">MRILFTCVPMHGHLLPLLPLARALRTRGHSVAIMVSPACVPVVSDEDLDVLVAVADGPAVIAEVMRRTGEDVRGECTREAAIEAFATARIDMSVDDALPAAQAWRPDLVVHELMDYVGPFLAAACDVESVCHTFGADISADFVRAAAVRAAADYRTRGVRWRRPRRVVDICPADLQVEGWQAPPGWLPMRPEAHQSPGTSRHRNPKPLARKPGVLLTFGTVYGHPDVLSPIIAALSERDLSLRVTLGPNQSPCEFTVDHEFVSLEEFLPYRELLEGVDVVVSHGGAGSNLGALAAGLPLVLAPQGADQGAQAERVAAAGAGICIPPGEFNPDRIGLAVNEILQNSTYRAAARRIARQIGDMPSADDVAALLAD</sequence>
<protein>
    <submittedName>
        <fullName evidence="8">Glycosyl transferase</fullName>
    </submittedName>
</protein>
<dbReference type="CDD" id="cd03784">
    <property type="entry name" value="GT1_Gtf-like"/>
    <property type="match status" value="1"/>
</dbReference>
<dbReference type="GO" id="GO:0016758">
    <property type="term" value="F:hexosyltransferase activity"/>
    <property type="evidence" value="ECO:0007669"/>
    <property type="project" value="UniProtKB-ARBA"/>
</dbReference>
<reference evidence="7" key="1">
    <citation type="journal article" date="2018" name="Genome Announc.">
        <title>Draft Genome Sequence of Mycobacterium montefiorense Isolated from Japanese Black Salamander (Hynobius nigrescens).</title>
        <authorList>
            <person name="Fukano H."/>
            <person name="Yoshida M."/>
            <person name="Shimizu A."/>
            <person name="Iwao H."/>
            <person name="Katayama Y."/>
            <person name="Omatsu T."/>
            <person name="Mizutani T."/>
            <person name="Kurata O."/>
            <person name="Wada S."/>
            <person name="Hoshino Y."/>
        </authorList>
    </citation>
    <scope>NUCLEOTIDE SEQUENCE</scope>
    <source>
        <strain evidence="7">BS</strain>
    </source>
</reference>
<dbReference type="EMBL" id="BQYH01000024">
    <property type="protein sequence ID" value="GKU73591.1"/>
    <property type="molecule type" value="Genomic_DNA"/>
</dbReference>
<evidence type="ECO:0000313" key="7">
    <source>
        <dbReference type="EMBL" id="GBG40801.1"/>
    </source>
</evidence>
<keyword evidence="2" id="KW-0328">Glycosyltransferase</keyword>
<dbReference type="Pfam" id="PF21036">
    <property type="entry name" value="EryCIII-like_N"/>
    <property type="match status" value="1"/>
</dbReference>